<dbReference type="AlphaFoldDB" id="A0A7J7CIK9"/>
<dbReference type="InterPro" id="IPR016140">
    <property type="entry name" value="Bifunc_inhib/LTP/seed_store"/>
</dbReference>
<dbReference type="SUPFAM" id="SSF47699">
    <property type="entry name" value="Bifunctional inhibitor/lipid-transfer protein/seed storage 2S albumin"/>
    <property type="match status" value="1"/>
</dbReference>
<reference evidence="3 4" key="1">
    <citation type="journal article" date="2020" name="Nat. Commun.">
        <title>Genome of Tripterygium wilfordii and identification of cytochrome P450 involved in triptolide biosynthesis.</title>
        <authorList>
            <person name="Tu L."/>
            <person name="Su P."/>
            <person name="Zhang Z."/>
            <person name="Gao L."/>
            <person name="Wang J."/>
            <person name="Hu T."/>
            <person name="Zhou J."/>
            <person name="Zhang Y."/>
            <person name="Zhao Y."/>
            <person name="Liu Y."/>
            <person name="Song Y."/>
            <person name="Tong Y."/>
            <person name="Lu Y."/>
            <person name="Yang J."/>
            <person name="Xu C."/>
            <person name="Jia M."/>
            <person name="Peters R.J."/>
            <person name="Huang L."/>
            <person name="Gao W."/>
        </authorList>
    </citation>
    <scope>NUCLEOTIDE SEQUENCE [LARGE SCALE GENOMIC DNA]</scope>
    <source>
        <strain evidence="4">cv. XIE 37</strain>
        <tissue evidence="3">Leaf</tissue>
    </source>
</reference>
<evidence type="ECO:0000256" key="1">
    <source>
        <dbReference type="SAM" id="SignalP"/>
    </source>
</evidence>
<dbReference type="Gene3D" id="1.10.110.10">
    <property type="entry name" value="Plant lipid-transfer and hydrophobic proteins"/>
    <property type="match status" value="1"/>
</dbReference>
<keyword evidence="1" id="KW-0732">Signal</keyword>
<proteinExistence type="predicted"/>
<dbReference type="SMART" id="SM00499">
    <property type="entry name" value="AAI"/>
    <property type="match status" value="1"/>
</dbReference>
<organism evidence="3 4">
    <name type="scientific">Tripterygium wilfordii</name>
    <name type="common">Thunder God vine</name>
    <dbReference type="NCBI Taxonomy" id="458696"/>
    <lineage>
        <taxon>Eukaryota</taxon>
        <taxon>Viridiplantae</taxon>
        <taxon>Streptophyta</taxon>
        <taxon>Embryophyta</taxon>
        <taxon>Tracheophyta</taxon>
        <taxon>Spermatophyta</taxon>
        <taxon>Magnoliopsida</taxon>
        <taxon>eudicotyledons</taxon>
        <taxon>Gunneridae</taxon>
        <taxon>Pentapetalae</taxon>
        <taxon>rosids</taxon>
        <taxon>fabids</taxon>
        <taxon>Celastrales</taxon>
        <taxon>Celastraceae</taxon>
        <taxon>Tripterygium</taxon>
    </lineage>
</organism>
<comment type="caution">
    <text evidence="3">The sequence shown here is derived from an EMBL/GenBank/DDBJ whole genome shotgun (WGS) entry which is preliminary data.</text>
</comment>
<dbReference type="PANTHER" id="PTHR33122:SF43">
    <property type="entry name" value="BIFUNCTIONAL INHIBITOR_PLANT LIPID TRANSFER PROTEIN_SEED STORAGE HELICAL DOMAIN-CONTAINING PROTEIN"/>
    <property type="match status" value="1"/>
</dbReference>
<keyword evidence="4" id="KW-1185">Reference proteome</keyword>
<dbReference type="InterPro" id="IPR036312">
    <property type="entry name" value="Bifun_inhib/LTP/seed_sf"/>
</dbReference>
<feature type="signal peptide" evidence="1">
    <location>
        <begin position="1"/>
        <end position="25"/>
    </location>
</feature>
<dbReference type="CDD" id="cd04660">
    <property type="entry name" value="nsLTP_like"/>
    <property type="match status" value="1"/>
</dbReference>
<evidence type="ECO:0000259" key="2">
    <source>
        <dbReference type="SMART" id="SM00499"/>
    </source>
</evidence>
<protein>
    <submittedName>
        <fullName evidence="3">Putative lipid-transfer protein DIR1</fullName>
    </submittedName>
</protein>
<accession>A0A7J7CIK9</accession>
<dbReference type="GO" id="GO:0005504">
    <property type="term" value="F:fatty acid binding"/>
    <property type="evidence" value="ECO:0007669"/>
    <property type="project" value="InterPro"/>
</dbReference>
<dbReference type="GO" id="GO:0009627">
    <property type="term" value="P:systemic acquired resistance"/>
    <property type="evidence" value="ECO:0007669"/>
    <property type="project" value="InterPro"/>
</dbReference>
<sequence length="99" mass="10649">MEIKSQKILVVTVLMLLVTIGGGNGQTICNVTVSELMECRPAVTPPQPSPPTAKCCSVVSRVNMSCLCSYKNMLPSFNIDPNLVMLLPGKCKLPRPAKC</sequence>
<dbReference type="InterPro" id="IPR044741">
    <property type="entry name" value="NsLTP-like"/>
</dbReference>
<gene>
    <name evidence="3" type="ORF">HS088_TW16G00302</name>
</gene>
<dbReference type="Proteomes" id="UP000593562">
    <property type="component" value="Unassembled WGS sequence"/>
</dbReference>
<dbReference type="InterPro" id="IPR039265">
    <property type="entry name" value="DIR1-like"/>
</dbReference>
<name>A0A7J7CIK9_TRIWF</name>
<evidence type="ECO:0000313" key="4">
    <source>
        <dbReference type="Proteomes" id="UP000593562"/>
    </source>
</evidence>
<feature type="chain" id="PRO_5029740011" evidence="1">
    <location>
        <begin position="26"/>
        <end position="99"/>
    </location>
</feature>
<evidence type="ECO:0000313" key="3">
    <source>
        <dbReference type="EMBL" id="KAF5733861.1"/>
    </source>
</evidence>
<dbReference type="Pfam" id="PF14368">
    <property type="entry name" value="LTP_2"/>
    <property type="match status" value="1"/>
</dbReference>
<dbReference type="InParanoid" id="A0A7J7CIK9"/>
<dbReference type="PANTHER" id="PTHR33122">
    <property type="entry name" value="LIPID BINDING PROTEIN-RELATED"/>
    <property type="match status" value="1"/>
</dbReference>
<dbReference type="EMBL" id="JAAARO010000016">
    <property type="protein sequence ID" value="KAF5733861.1"/>
    <property type="molecule type" value="Genomic_DNA"/>
</dbReference>
<feature type="domain" description="Bifunctional inhibitor/plant lipid transfer protein/seed storage helical" evidence="2">
    <location>
        <begin position="29"/>
        <end position="99"/>
    </location>
</feature>